<keyword evidence="3 5" id="KW-0949">S-adenosyl-L-methionine</keyword>
<keyword evidence="1 5" id="KW-0489">Methyltransferase</keyword>
<keyword evidence="5" id="KW-0698">rRNA processing</keyword>
<dbReference type="GO" id="GO:0070038">
    <property type="term" value="F:rRNA (pseudouridine-N3-)-methyltransferase activity"/>
    <property type="evidence" value="ECO:0007669"/>
    <property type="project" value="UniProtKB-UniRule"/>
</dbReference>
<dbReference type="Pfam" id="PF02590">
    <property type="entry name" value="SPOUT_MTase"/>
    <property type="match status" value="1"/>
</dbReference>
<name>A0A1W6BZ47_9BACT</name>
<dbReference type="EC" id="2.1.1.177" evidence="5"/>
<feature type="binding site" evidence="5">
    <location>
        <position position="71"/>
    </location>
    <ligand>
        <name>S-adenosyl-L-methionine</name>
        <dbReference type="ChEBI" id="CHEBI:59789"/>
    </ligand>
</feature>
<evidence type="ECO:0000256" key="4">
    <source>
        <dbReference type="ARBA" id="ARBA00038303"/>
    </source>
</evidence>
<dbReference type="InterPro" id="IPR003742">
    <property type="entry name" value="RlmH-like"/>
</dbReference>
<comment type="subcellular location">
    <subcellularLocation>
        <location evidence="5">Cytoplasm</location>
    </subcellularLocation>
</comment>
<dbReference type="PANTHER" id="PTHR33603:SF1">
    <property type="entry name" value="RIBOSOMAL RNA LARGE SUBUNIT METHYLTRANSFERASE H"/>
    <property type="match status" value="1"/>
</dbReference>
<comment type="catalytic activity">
    <reaction evidence="5">
        <text>pseudouridine(1915) in 23S rRNA + S-adenosyl-L-methionine = N(3)-methylpseudouridine(1915) in 23S rRNA + S-adenosyl-L-homocysteine + H(+)</text>
        <dbReference type="Rhea" id="RHEA:42752"/>
        <dbReference type="Rhea" id="RHEA-COMP:10221"/>
        <dbReference type="Rhea" id="RHEA-COMP:10222"/>
        <dbReference type="ChEBI" id="CHEBI:15378"/>
        <dbReference type="ChEBI" id="CHEBI:57856"/>
        <dbReference type="ChEBI" id="CHEBI:59789"/>
        <dbReference type="ChEBI" id="CHEBI:65314"/>
        <dbReference type="ChEBI" id="CHEBI:74486"/>
        <dbReference type="EC" id="2.1.1.177"/>
    </reaction>
</comment>
<evidence type="ECO:0000256" key="1">
    <source>
        <dbReference type="ARBA" id="ARBA00022603"/>
    </source>
</evidence>
<dbReference type="Proteomes" id="UP000192902">
    <property type="component" value="Chromosome"/>
</dbReference>
<dbReference type="GO" id="GO:0005737">
    <property type="term" value="C:cytoplasm"/>
    <property type="evidence" value="ECO:0007669"/>
    <property type="project" value="UniProtKB-SubCell"/>
</dbReference>
<dbReference type="CDD" id="cd18081">
    <property type="entry name" value="RlmH-like"/>
    <property type="match status" value="1"/>
</dbReference>
<dbReference type="STRING" id="1121267.CCUN_1789"/>
<dbReference type="eggNOG" id="COG1576">
    <property type="taxonomic scope" value="Bacteria"/>
</dbReference>
<evidence type="ECO:0000313" key="7">
    <source>
        <dbReference type="Proteomes" id="UP000192902"/>
    </source>
</evidence>
<keyword evidence="5" id="KW-0963">Cytoplasm</keyword>
<sequence>MQINIFYIQKDDEFSILKEKYIKLISKYAILKENNLLNKTISKAQNLGSLEAKKSYEQAFLPYKKGFCIVLDERGKELTSFEFAKLLRDKNELNFFIGGAFGLREEFIKDFSFSLSLSRLTLAHQFAKILLLEQIYRAFCIHHNHPYHK</sequence>
<evidence type="ECO:0000313" key="6">
    <source>
        <dbReference type="EMBL" id="ARJ57357.1"/>
    </source>
</evidence>
<comment type="subunit">
    <text evidence="5">Homodimer.</text>
</comment>
<organism evidence="6 7">
    <name type="scientific">Campylobacter cuniculorum DSM 23162 = LMG 24588</name>
    <dbReference type="NCBI Taxonomy" id="1121267"/>
    <lineage>
        <taxon>Bacteria</taxon>
        <taxon>Pseudomonadati</taxon>
        <taxon>Campylobacterota</taxon>
        <taxon>Epsilonproteobacteria</taxon>
        <taxon>Campylobacterales</taxon>
        <taxon>Campylobacteraceae</taxon>
        <taxon>Campylobacter</taxon>
    </lineage>
</organism>
<dbReference type="PANTHER" id="PTHR33603">
    <property type="entry name" value="METHYLTRANSFERASE"/>
    <property type="match status" value="1"/>
</dbReference>
<dbReference type="Gene3D" id="3.40.1280.10">
    <property type="match status" value="1"/>
</dbReference>
<feature type="binding site" evidence="5">
    <location>
        <position position="98"/>
    </location>
    <ligand>
        <name>S-adenosyl-L-methionine</name>
        <dbReference type="ChEBI" id="CHEBI:59789"/>
    </ligand>
</feature>
<protein>
    <recommendedName>
        <fullName evidence="5">Ribosomal RNA large subunit methyltransferase H</fullName>
        <ecNumber evidence="5">2.1.1.177</ecNumber>
    </recommendedName>
    <alternativeName>
        <fullName evidence="5">23S rRNA (pseudouridine1915-N3)-methyltransferase</fullName>
    </alternativeName>
    <alternativeName>
        <fullName evidence="5">23S rRNA m3Psi1915 methyltransferase</fullName>
    </alternativeName>
    <alternativeName>
        <fullName evidence="5">rRNA (pseudouridine-N3-)-methyltransferase RlmH</fullName>
    </alternativeName>
</protein>
<feature type="binding site" evidence="5">
    <location>
        <begin position="117"/>
        <end position="122"/>
    </location>
    <ligand>
        <name>S-adenosyl-L-methionine</name>
        <dbReference type="ChEBI" id="CHEBI:59789"/>
    </ligand>
</feature>
<dbReference type="InterPro" id="IPR029028">
    <property type="entry name" value="Alpha/beta_knot_MTases"/>
</dbReference>
<evidence type="ECO:0000256" key="3">
    <source>
        <dbReference type="ARBA" id="ARBA00022691"/>
    </source>
</evidence>
<dbReference type="EMBL" id="CP020867">
    <property type="protein sequence ID" value="ARJ57357.1"/>
    <property type="molecule type" value="Genomic_DNA"/>
</dbReference>
<dbReference type="AlphaFoldDB" id="A0A1W6BZ47"/>
<evidence type="ECO:0000256" key="5">
    <source>
        <dbReference type="HAMAP-Rule" id="MF_00658"/>
    </source>
</evidence>
<dbReference type="OrthoDB" id="9806643at2"/>
<comment type="similarity">
    <text evidence="4 5">Belongs to the RNA methyltransferase RlmH family.</text>
</comment>
<dbReference type="KEGG" id="ccun:CCUN_1789"/>
<dbReference type="InterPro" id="IPR029026">
    <property type="entry name" value="tRNA_m1G_MTases_N"/>
</dbReference>
<evidence type="ECO:0000256" key="2">
    <source>
        <dbReference type="ARBA" id="ARBA00022679"/>
    </source>
</evidence>
<dbReference type="PIRSF" id="PIRSF004505">
    <property type="entry name" value="MT_bac"/>
    <property type="match status" value="1"/>
</dbReference>
<accession>A0A1W6BZ47</accession>
<comment type="function">
    <text evidence="5">Specifically methylates the pseudouridine at position 1915 (m3Psi1915) in 23S rRNA.</text>
</comment>
<gene>
    <name evidence="5" type="primary">rlmH</name>
    <name evidence="6" type="ORF">CCUN_1789</name>
</gene>
<keyword evidence="2 5" id="KW-0808">Transferase</keyword>
<dbReference type="HAMAP" id="MF_00658">
    <property type="entry name" value="23SrRNA_methyltr_H"/>
    <property type="match status" value="1"/>
</dbReference>
<proteinExistence type="inferred from homology"/>
<reference evidence="6 7" key="1">
    <citation type="submission" date="2017-04" db="EMBL/GenBank/DDBJ databases">
        <title>Complete genome sequence of the Campylobacter cuniculorum type strain LMG24588.</title>
        <authorList>
            <person name="Miller W.G."/>
            <person name="Yee E."/>
            <person name="Revez J."/>
            <person name="Bono J.L."/>
            <person name="Rossi M."/>
        </authorList>
    </citation>
    <scope>NUCLEOTIDE SEQUENCE [LARGE SCALE GENOMIC DNA]</scope>
    <source>
        <strain evidence="6 7">LMG 24588</strain>
    </source>
</reference>
<dbReference type="RefSeq" id="WP_027305313.1">
    <property type="nucleotide sequence ID" value="NZ_CP020867.1"/>
</dbReference>
<dbReference type="SUPFAM" id="SSF75217">
    <property type="entry name" value="alpha/beta knot"/>
    <property type="match status" value="1"/>
</dbReference>